<dbReference type="STRING" id="13690.AX777_03130"/>
<evidence type="ECO:0000259" key="7">
    <source>
        <dbReference type="Pfam" id="PF00460"/>
    </source>
</evidence>
<evidence type="ECO:0000313" key="12">
    <source>
        <dbReference type="EMBL" id="KEZ20286.1"/>
    </source>
</evidence>
<evidence type="ECO:0000256" key="1">
    <source>
        <dbReference type="ARBA" id="ARBA00004117"/>
    </source>
</evidence>
<dbReference type="NCBIfam" id="TIGR02492">
    <property type="entry name" value="flgK_ends"/>
    <property type="match status" value="1"/>
</dbReference>
<dbReference type="InterPro" id="IPR019776">
    <property type="entry name" value="Flagellar_basal_body_rod_CS"/>
</dbReference>
<keyword evidence="5" id="KW-0964">Secreted</keyword>
<dbReference type="SUPFAM" id="SSF64518">
    <property type="entry name" value="Phase 1 flagellin"/>
    <property type="match status" value="1"/>
</dbReference>
<dbReference type="Pfam" id="PF06429">
    <property type="entry name" value="Flg_bbr_C"/>
    <property type="match status" value="1"/>
</dbReference>
<dbReference type="eggNOG" id="COG1256">
    <property type="taxonomic scope" value="Bacteria"/>
</dbReference>
<evidence type="ECO:0000313" key="15">
    <source>
        <dbReference type="EMBL" id="RSU58071.1"/>
    </source>
</evidence>
<dbReference type="EMBL" id="CP020925">
    <property type="protein sequence ID" value="ATP20881.1"/>
    <property type="molecule type" value="Genomic_DNA"/>
</dbReference>
<reference evidence="11 19" key="5">
    <citation type="submission" date="2018-10" db="EMBL/GenBank/DDBJ databases">
        <title>Characterization and genome analysis of a novel bacterium Sphingobium yanoikuyae SJTF8 capable of degrading PAHs.</title>
        <authorList>
            <person name="Yin C."/>
            <person name="Xiong W."/>
            <person name="Liang R."/>
        </authorList>
    </citation>
    <scope>NUCLEOTIDE SEQUENCE [LARGE SCALE GENOMIC DNA]</scope>
    <source>
        <strain evidence="11 19">SJTF8</strain>
    </source>
</reference>
<accession>A0A085K7U6</accession>
<dbReference type="Proteomes" id="UP000280708">
    <property type="component" value="Chromosome"/>
</dbReference>
<evidence type="ECO:0000256" key="2">
    <source>
        <dbReference type="ARBA" id="ARBA00004613"/>
    </source>
</evidence>
<reference evidence="10 17" key="3">
    <citation type="submission" date="2017-04" db="EMBL/GenBank/DDBJ databases">
        <title>Characterization, genome and methylation analysis of a phthalic acid esters degrading strain Sphingobium yanoikuyae SHJ.</title>
        <authorList>
            <person name="Feng L."/>
        </authorList>
    </citation>
    <scope>NUCLEOTIDE SEQUENCE [LARGE SCALE GENOMIC DNA]</scope>
    <source>
        <strain evidence="10 17">SHJ</strain>
    </source>
</reference>
<dbReference type="Pfam" id="PF00460">
    <property type="entry name" value="Flg_bb_rod"/>
    <property type="match status" value="1"/>
</dbReference>
<reference evidence="12 16" key="1">
    <citation type="submission" date="2014-03" db="EMBL/GenBank/DDBJ databases">
        <title>Genome sequence of Sphingobium yanoikuyae B1.</title>
        <authorList>
            <person name="Gan H.M."/>
            <person name="Gan H.Y."/>
            <person name="Savka M.A."/>
        </authorList>
    </citation>
    <scope>NUCLEOTIDE SEQUENCE [LARGE SCALE GENOMIC DNA]</scope>
    <source>
        <strain evidence="12 16">B1</strain>
    </source>
</reference>
<feature type="domain" description="Flagellar basal-body/hook protein C-terminal" evidence="8">
    <location>
        <begin position="407"/>
        <end position="445"/>
    </location>
</feature>
<evidence type="ECO:0000313" key="13">
    <source>
        <dbReference type="EMBL" id="OAH35428.1"/>
    </source>
</evidence>
<dbReference type="InterPro" id="IPR010930">
    <property type="entry name" value="Flg_bb/hook_C_dom"/>
</dbReference>
<reference evidence="15 20" key="4">
    <citation type="submission" date="2018-07" db="EMBL/GenBank/DDBJ databases">
        <title>Genomic and Epidemiologic Investigation of an Indolent Hospital Outbreak.</title>
        <authorList>
            <person name="Johnson R.C."/>
            <person name="Deming C."/>
            <person name="Conlan S."/>
            <person name="Zellmer C.J."/>
            <person name="Michelin A.V."/>
            <person name="Lee-Lin S."/>
            <person name="Thomas P.J."/>
            <person name="Park M."/>
            <person name="Weingarten R.A."/>
            <person name="Less J."/>
            <person name="Dekker J.P."/>
            <person name="Frank K.M."/>
            <person name="Musser K.A."/>
            <person name="Mcquiston J.R."/>
            <person name="Henderson D.K."/>
            <person name="Lau A.F."/>
            <person name="Palmore T.N."/>
            <person name="Segre J.A."/>
        </authorList>
    </citation>
    <scope>NUCLEOTIDE SEQUENCE [LARGE SCALE GENOMIC DNA]</scope>
    <source>
        <strain evidence="15 20">SK-NIH.Env6_1116</strain>
    </source>
</reference>
<evidence type="ECO:0000313" key="20">
    <source>
        <dbReference type="Proteomes" id="UP000287401"/>
    </source>
</evidence>
<evidence type="ECO:0000313" key="14">
    <source>
        <dbReference type="EMBL" id="QNG44790.1"/>
    </source>
</evidence>
<dbReference type="GO" id="GO:0005576">
    <property type="term" value="C:extracellular region"/>
    <property type="evidence" value="ECO:0007669"/>
    <property type="project" value="UniProtKB-SubCell"/>
</dbReference>
<keyword evidence="6" id="KW-0975">Bacterial flagellum</keyword>
<dbReference type="EMBL" id="QRAL01000006">
    <property type="protein sequence ID" value="RSU58071.1"/>
    <property type="molecule type" value="Genomic_DNA"/>
</dbReference>
<dbReference type="PATRIC" id="fig|13690.10.peg.1046"/>
<dbReference type="Proteomes" id="UP000037029">
    <property type="component" value="Chromosome"/>
</dbReference>
<evidence type="ECO:0000256" key="3">
    <source>
        <dbReference type="ARBA" id="ARBA00009677"/>
    </source>
</evidence>
<gene>
    <name evidence="11" type="primary">flgK</name>
    <name evidence="13" type="ORF">AX777_03130</name>
    <name evidence="10" type="ORF">BV87_22500</name>
    <name evidence="12" type="ORF">CP98_01007</name>
    <name evidence="15" type="ORF">DAH51_07465</name>
    <name evidence="11" type="ORF">EBF16_16165</name>
    <name evidence="14" type="ORF">H3V42_23540</name>
</gene>
<dbReference type="PANTHER" id="PTHR30033">
    <property type="entry name" value="FLAGELLAR HOOK-ASSOCIATED PROTEIN 1"/>
    <property type="match status" value="1"/>
</dbReference>
<dbReference type="EMBL" id="CP033230">
    <property type="protein sequence ID" value="AYO78287.1"/>
    <property type="molecule type" value="Genomic_DNA"/>
</dbReference>
<feature type="domain" description="Flagellar basal body rod protein N-terminal" evidence="7">
    <location>
        <begin position="8"/>
        <end position="34"/>
    </location>
</feature>
<evidence type="ECO:0000313" key="11">
    <source>
        <dbReference type="EMBL" id="AYO78287.1"/>
    </source>
</evidence>
<dbReference type="OrthoDB" id="7181295at2"/>
<evidence type="ECO:0000313" key="21">
    <source>
        <dbReference type="Proteomes" id="UP000515377"/>
    </source>
</evidence>
<evidence type="ECO:0000256" key="4">
    <source>
        <dbReference type="ARBA" id="ARBA00016244"/>
    </source>
</evidence>
<dbReference type="GO" id="GO:0005198">
    <property type="term" value="F:structural molecule activity"/>
    <property type="evidence" value="ECO:0007669"/>
    <property type="project" value="InterPro"/>
</dbReference>
<dbReference type="GO" id="GO:0009424">
    <property type="term" value="C:bacterial-type flagellum hook"/>
    <property type="evidence" value="ECO:0007669"/>
    <property type="project" value="InterPro"/>
</dbReference>
<evidence type="ECO:0000259" key="8">
    <source>
        <dbReference type="Pfam" id="PF06429"/>
    </source>
</evidence>
<keyword evidence="13" id="KW-0966">Cell projection</keyword>
<dbReference type="GO" id="GO:0044780">
    <property type="term" value="P:bacterial-type flagellum assembly"/>
    <property type="evidence" value="ECO:0007669"/>
    <property type="project" value="InterPro"/>
</dbReference>
<reference evidence="13 18" key="2">
    <citation type="submission" date="2016-02" db="EMBL/GenBank/DDBJ databases">
        <authorList>
            <person name="Wen L."/>
            <person name="He K."/>
            <person name="Yang H."/>
        </authorList>
    </citation>
    <scope>NUCLEOTIDE SEQUENCE [LARGE SCALE GENOMIC DNA]</scope>
    <source>
        <strain evidence="13 18">CD09_2</strain>
    </source>
</reference>
<evidence type="ECO:0000313" key="16">
    <source>
        <dbReference type="Proteomes" id="UP000028534"/>
    </source>
</evidence>
<dbReference type="InterPro" id="IPR002371">
    <property type="entry name" value="FlgK"/>
</dbReference>
<dbReference type="InterPro" id="IPR001444">
    <property type="entry name" value="Flag_bb_rod_N"/>
</dbReference>
<dbReference type="Proteomes" id="UP000077262">
    <property type="component" value="Unassembled WGS sequence"/>
</dbReference>
<name>A0A085K7U6_SPHYA</name>
<evidence type="ECO:0000313" key="18">
    <source>
        <dbReference type="Proteomes" id="UP000077262"/>
    </source>
</evidence>
<protein>
    <recommendedName>
        <fullName evidence="4">Flagellar hook-associated protein 1</fullName>
    </recommendedName>
</protein>
<dbReference type="Proteomes" id="UP000028534">
    <property type="component" value="Unassembled WGS sequence"/>
</dbReference>
<dbReference type="InterPro" id="IPR053927">
    <property type="entry name" value="FlgK_helical"/>
</dbReference>
<dbReference type="PANTHER" id="PTHR30033:SF1">
    <property type="entry name" value="FLAGELLAR HOOK-ASSOCIATED PROTEIN 1"/>
    <property type="match status" value="1"/>
</dbReference>
<comment type="subcellular location">
    <subcellularLocation>
        <location evidence="1">Bacterial flagellum basal body</location>
    </subcellularLocation>
    <subcellularLocation>
        <location evidence="2">Secreted</location>
    </subcellularLocation>
</comment>
<dbReference type="GO" id="GO:0009425">
    <property type="term" value="C:bacterial-type flagellum basal body"/>
    <property type="evidence" value="ECO:0007669"/>
    <property type="project" value="UniProtKB-SubCell"/>
</dbReference>
<dbReference type="Pfam" id="PF22638">
    <property type="entry name" value="FlgK_D1"/>
    <property type="match status" value="1"/>
</dbReference>
<evidence type="ECO:0000313" key="10">
    <source>
        <dbReference type="EMBL" id="ATP20881.1"/>
    </source>
</evidence>
<organism evidence="13 18">
    <name type="scientific">Sphingobium yanoikuyae</name>
    <name type="common">Sphingomonas yanoikuyae</name>
    <dbReference type="NCBI Taxonomy" id="13690"/>
    <lineage>
        <taxon>Bacteria</taxon>
        <taxon>Pseudomonadati</taxon>
        <taxon>Pseudomonadota</taxon>
        <taxon>Alphaproteobacteria</taxon>
        <taxon>Sphingomonadales</taxon>
        <taxon>Sphingomonadaceae</taxon>
        <taxon>Sphingobium</taxon>
    </lineage>
</organism>
<reference evidence="14 21" key="6">
    <citation type="submission" date="2020-07" db="EMBL/GenBank/DDBJ databases">
        <title>Whole genome sequence of Sphingobium yanoikuyae A3.</title>
        <authorList>
            <person name="Han S.-S."/>
        </authorList>
    </citation>
    <scope>NUCLEOTIDE SEQUENCE [LARGE SCALE GENOMIC DNA]</scope>
    <source>
        <strain evidence="14 21">A3</strain>
    </source>
</reference>
<dbReference type="RefSeq" id="WP_004208214.1">
    <property type="nucleotide sequence ID" value="NZ_CAIGKD010000010.1"/>
</dbReference>
<dbReference type="EMBL" id="CP060122">
    <property type="protein sequence ID" value="QNG44790.1"/>
    <property type="molecule type" value="Genomic_DNA"/>
</dbReference>
<sequence>MSDLFIIGASGTKAYRTAMAAISENIANASTDGYARRSVTTVESGSSTATMATYVAKANFGGTQVASINRGTDPYLDASVRITAMALGSANARVRWQTDIETALNDTATGVGQLMTTMYQNLDKLAASPSDTSLRVTTLDSIGRVAESFRQTAADLETISTGINTEAQASAQTINQQLSSLAAINNSLLRAQPGTSAYAQLLDSRDSALQTLSSNLNVTISFGAHDSAEVSYNGTTLVSGDTAASVAVTASATDGRLSLALSDGTALAAPSNGTLGGLFASADTTAERRASLDTLAEQFATDVNEWHAQGYTDTGASGVPLLSYGGSAATLVALDVEPDALATKSADGTLNGNLLTVSSTLRGSGSVEQGWTTLITSNANLLTASTAEKTTAQSRSDQAVAAREAVSGVDLDMEAADLLRIQQAYSGCAKILQVAKDTVDSILQIM</sequence>
<dbReference type="Proteomes" id="UP000287401">
    <property type="component" value="Unassembled WGS sequence"/>
</dbReference>
<keyword evidence="13" id="KW-0282">Flagellum</keyword>
<proteinExistence type="inferred from homology"/>
<dbReference type="PROSITE" id="PS00588">
    <property type="entry name" value="FLAGELLA_BB_ROD"/>
    <property type="match status" value="1"/>
</dbReference>
<evidence type="ECO:0000313" key="17">
    <source>
        <dbReference type="Proteomes" id="UP000037029"/>
    </source>
</evidence>
<keyword evidence="13" id="KW-0969">Cilium</keyword>
<dbReference type="AlphaFoldDB" id="A0A085K7U6"/>
<evidence type="ECO:0000256" key="6">
    <source>
        <dbReference type="ARBA" id="ARBA00023143"/>
    </source>
</evidence>
<dbReference type="EMBL" id="LSTR01000101">
    <property type="protein sequence ID" value="OAH35428.1"/>
    <property type="molecule type" value="Genomic_DNA"/>
</dbReference>
<evidence type="ECO:0000313" key="19">
    <source>
        <dbReference type="Proteomes" id="UP000280708"/>
    </source>
</evidence>
<evidence type="ECO:0000256" key="5">
    <source>
        <dbReference type="ARBA" id="ARBA00022525"/>
    </source>
</evidence>
<dbReference type="EMBL" id="JGVR01000004">
    <property type="protein sequence ID" value="KEZ20286.1"/>
    <property type="molecule type" value="Genomic_DNA"/>
</dbReference>
<comment type="similarity">
    <text evidence="3">Belongs to the flagella basal body rod proteins family.</text>
</comment>
<feature type="domain" description="Flagellar hook-associated protein FlgK helical" evidence="9">
    <location>
        <begin position="99"/>
        <end position="321"/>
    </location>
</feature>
<dbReference type="Proteomes" id="UP000515377">
    <property type="component" value="Chromosome"/>
</dbReference>
<evidence type="ECO:0000259" key="9">
    <source>
        <dbReference type="Pfam" id="PF22638"/>
    </source>
</evidence>